<dbReference type="EMBL" id="JBCIVJ010000026">
    <property type="protein sequence ID" value="MEN0581692.1"/>
    <property type="molecule type" value="Genomic_DNA"/>
</dbReference>
<comment type="caution">
    <text evidence="1">The sequence shown here is derived from an EMBL/GenBank/DDBJ whole genome shotgun (WGS) entry which is preliminary data.</text>
</comment>
<dbReference type="Pfam" id="PF08889">
    <property type="entry name" value="WbqC"/>
    <property type="match status" value="1"/>
</dbReference>
<evidence type="ECO:0000313" key="1">
    <source>
        <dbReference type="EMBL" id="MEN0581692.1"/>
    </source>
</evidence>
<dbReference type="RefSeq" id="WP_249573007.1">
    <property type="nucleotide sequence ID" value="NZ_JBCIVJ010000026.1"/>
</dbReference>
<dbReference type="InterPro" id="IPR014985">
    <property type="entry name" value="WbqC"/>
</dbReference>
<keyword evidence="2" id="KW-1185">Reference proteome</keyword>
<reference evidence="1 2" key="1">
    <citation type="submission" date="2024-02" db="EMBL/GenBank/DDBJ databases">
        <title>Whole genome of MDR Enterobacteriaceae from southern Thailand.</title>
        <authorList>
            <person name="Surachat K."/>
        </authorList>
    </citation>
    <scope>NUCLEOTIDE SEQUENCE [LARGE SCALE GENOMIC DNA]</scope>
    <source>
        <strain evidence="1 2">PSU_29</strain>
    </source>
</reference>
<gene>
    <name evidence="1" type="ORF">AAIG39_22215</name>
</gene>
<sequence length="230" mass="26314">MNVAIMQPYFFPWIGYFQLIYQSDVFVLYDDANFIKQGYINRNSILVDGQAQRFTLPVPSASSFRRIGELTFSVHVEKISRTLEQSYRKAPYFTDVMPLVEKALWNRDRDITTCCQVAIDGVSGYLGLEQKIVRSSSLTYDRNENAENKVIGICKALEGDRYVNSTGGRHLYSAKAFAEHGITLRFLQAKNTAYSQGAHDFVPYLSMIDVLMHCEPEQVRQALKNFSYVD</sequence>
<organism evidence="1 2">
    <name type="scientific">Phytobacter palmae</name>
    <dbReference type="NCBI Taxonomy" id="1855371"/>
    <lineage>
        <taxon>Bacteria</taxon>
        <taxon>Pseudomonadati</taxon>
        <taxon>Pseudomonadota</taxon>
        <taxon>Gammaproteobacteria</taxon>
        <taxon>Enterobacterales</taxon>
        <taxon>Enterobacteriaceae</taxon>
        <taxon>Phytobacter</taxon>
    </lineage>
</organism>
<proteinExistence type="predicted"/>
<name>A0ABU9VAK7_9ENTR</name>
<protein>
    <submittedName>
        <fullName evidence="1">WbqC family protein</fullName>
    </submittedName>
</protein>
<evidence type="ECO:0000313" key="2">
    <source>
        <dbReference type="Proteomes" id="UP001411173"/>
    </source>
</evidence>
<dbReference type="Proteomes" id="UP001411173">
    <property type="component" value="Unassembled WGS sequence"/>
</dbReference>
<accession>A0ABU9VAK7</accession>